<accession>A0A6J0NRM9</accession>
<dbReference type="KEGG" id="rsz:108857911"/>
<dbReference type="RefSeq" id="XP_018487422.1">
    <property type="nucleotide sequence ID" value="XM_018631920.2"/>
</dbReference>
<dbReference type="InterPro" id="IPR044730">
    <property type="entry name" value="RNase_H-like_dom_plant"/>
</dbReference>
<name>A0A6J0NRM9_RAPSA</name>
<dbReference type="PANTHER" id="PTHR47074">
    <property type="entry name" value="BNAC02G40300D PROTEIN"/>
    <property type="match status" value="1"/>
</dbReference>
<evidence type="ECO:0000313" key="2">
    <source>
        <dbReference type="Proteomes" id="UP000504610"/>
    </source>
</evidence>
<organism evidence="2 3">
    <name type="scientific">Raphanus sativus</name>
    <name type="common">Radish</name>
    <name type="synonym">Raphanus raphanistrum var. sativus</name>
    <dbReference type="NCBI Taxonomy" id="3726"/>
    <lineage>
        <taxon>Eukaryota</taxon>
        <taxon>Viridiplantae</taxon>
        <taxon>Streptophyta</taxon>
        <taxon>Embryophyta</taxon>
        <taxon>Tracheophyta</taxon>
        <taxon>Spermatophyta</taxon>
        <taxon>Magnoliopsida</taxon>
        <taxon>eudicotyledons</taxon>
        <taxon>Gunneridae</taxon>
        <taxon>Pentapetalae</taxon>
        <taxon>rosids</taxon>
        <taxon>malvids</taxon>
        <taxon>Brassicales</taxon>
        <taxon>Brassicaceae</taxon>
        <taxon>Brassiceae</taxon>
        <taxon>Raphanus</taxon>
    </lineage>
</organism>
<dbReference type="GO" id="GO:0004523">
    <property type="term" value="F:RNA-DNA hybrid ribonuclease activity"/>
    <property type="evidence" value="ECO:0007669"/>
    <property type="project" value="InterPro"/>
</dbReference>
<dbReference type="SUPFAM" id="SSF53098">
    <property type="entry name" value="Ribonuclease H-like"/>
    <property type="match status" value="1"/>
</dbReference>
<gene>
    <name evidence="3" type="primary">LOC108857911</name>
</gene>
<feature type="domain" description="RNase H type-1" evidence="1">
    <location>
        <begin position="125"/>
        <end position="249"/>
    </location>
</feature>
<reference evidence="3" key="2">
    <citation type="submission" date="2025-08" db="UniProtKB">
        <authorList>
            <consortium name="RefSeq"/>
        </authorList>
    </citation>
    <scope>IDENTIFICATION</scope>
    <source>
        <tissue evidence="3">Leaf</tissue>
    </source>
</reference>
<dbReference type="InterPro" id="IPR002156">
    <property type="entry name" value="RNaseH_domain"/>
</dbReference>
<dbReference type="Pfam" id="PF13456">
    <property type="entry name" value="RVT_3"/>
    <property type="match status" value="1"/>
</dbReference>
<dbReference type="AlphaFoldDB" id="A0A6J0NRM9"/>
<dbReference type="InterPro" id="IPR052929">
    <property type="entry name" value="RNase_H-like_EbsB-rel"/>
</dbReference>
<dbReference type="CDD" id="cd06222">
    <property type="entry name" value="RNase_H_like"/>
    <property type="match status" value="1"/>
</dbReference>
<evidence type="ECO:0000313" key="3">
    <source>
        <dbReference type="RefSeq" id="XP_018487422.1"/>
    </source>
</evidence>
<dbReference type="Gene3D" id="3.30.420.10">
    <property type="entry name" value="Ribonuclease H-like superfamily/Ribonuclease H"/>
    <property type="match status" value="1"/>
</dbReference>
<dbReference type="GO" id="GO:0003676">
    <property type="term" value="F:nucleic acid binding"/>
    <property type="evidence" value="ECO:0007669"/>
    <property type="project" value="InterPro"/>
</dbReference>
<dbReference type="GeneID" id="108857911"/>
<evidence type="ECO:0000259" key="1">
    <source>
        <dbReference type="Pfam" id="PF13456"/>
    </source>
</evidence>
<dbReference type="InterPro" id="IPR036397">
    <property type="entry name" value="RNaseH_sf"/>
</dbReference>
<proteinExistence type="predicted"/>
<dbReference type="PANTHER" id="PTHR47074:SF49">
    <property type="entry name" value="POLYNUCLEOTIDYL TRANSFERASE, RIBONUCLEASE H-LIKE SUPERFAMILY PROTEIN"/>
    <property type="match status" value="1"/>
</dbReference>
<keyword evidence="2" id="KW-1185">Reference proteome</keyword>
<dbReference type="OrthoDB" id="1745633at2759"/>
<reference evidence="2" key="1">
    <citation type="journal article" date="2019" name="Database">
        <title>The radish genome database (RadishGD): an integrated information resource for radish genomics.</title>
        <authorList>
            <person name="Yu H.J."/>
            <person name="Baek S."/>
            <person name="Lee Y.J."/>
            <person name="Cho A."/>
            <person name="Mun J.H."/>
        </authorList>
    </citation>
    <scope>NUCLEOTIDE SEQUENCE [LARGE SCALE GENOMIC DNA]</scope>
    <source>
        <strain evidence="2">cv. WK10039</strain>
    </source>
</reference>
<dbReference type="Proteomes" id="UP000504610">
    <property type="component" value="Chromosome 5"/>
</dbReference>
<sequence length="259" mass="28864">MGYWRRRNFAKEVWSYAPWSTSASPVQQTSFADSLQSSYYWTVLPPYGITGNVFPWICWYLWTARNKLIFEARSTSAQEIITQAICAMKEWELANPKRSTVTPMTPIALLQTRSTALPPETIYCNTDAAWRADHKSAGLAWIFTDSTATEISRSSSAQDRVSSPCMAEALAIREALLQAASLNITHICLRTDSQVLTKAINRRSSTMELFGLLSDIDSLIFSSASPFIFCSVVFVSREANGPADLLAKAQLNSYLGVNF</sequence>
<dbReference type="InterPro" id="IPR012337">
    <property type="entry name" value="RNaseH-like_sf"/>
</dbReference>
<protein>
    <submittedName>
        <fullName evidence="3">Uncharacterized protein LOC108857911</fullName>
    </submittedName>
</protein>